<accession>A0A934S3R9</accession>
<dbReference type="SUPFAM" id="SSF46689">
    <property type="entry name" value="Homeodomain-like"/>
    <property type="match status" value="2"/>
</dbReference>
<sequence>MAFSIENYRIEELFRFEMERGGQPYCIGIPAGVVRVEVMLEGGGWILHEDRSVRVDPGMMIMNQAGDETIYRAYPETGYVCLACNIRLGDGVERIEIPRFCRWSESVEHAKSFTERSIYLFGLPGYDQRTLVNRVLGEVFFHVEESTYREERDTTPLPMKLALEYLEAHFMEGVTLPMLAQVSGYSRSRFHELFTETFGSTPQQYQMDLKMRQAKRLILQSTHPIKWIAAECGFSSASSFSTTFSKEVGMGPNEFRREKGQLLDKRAS</sequence>
<keyword evidence="6" id="KW-1185">Reference proteome</keyword>
<name>A0A934S3R9_9BACT</name>
<gene>
    <name evidence="5" type="ORF">JIN87_27435</name>
</gene>
<dbReference type="Proteomes" id="UP000617628">
    <property type="component" value="Unassembled WGS sequence"/>
</dbReference>
<protein>
    <submittedName>
        <fullName evidence="5">Helix-turn-helix transcriptional regulator</fullName>
    </submittedName>
</protein>
<keyword evidence="2" id="KW-0238">DNA-binding</keyword>
<dbReference type="Pfam" id="PF12833">
    <property type="entry name" value="HTH_18"/>
    <property type="match status" value="1"/>
</dbReference>
<evidence type="ECO:0000313" key="6">
    <source>
        <dbReference type="Proteomes" id="UP000617628"/>
    </source>
</evidence>
<evidence type="ECO:0000256" key="3">
    <source>
        <dbReference type="ARBA" id="ARBA00023163"/>
    </source>
</evidence>
<dbReference type="InterPro" id="IPR050204">
    <property type="entry name" value="AraC_XylS_family_regulators"/>
</dbReference>
<dbReference type="InterPro" id="IPR018060">
    <property type="entry name" value="HTH_AraC"/>
</dbReference>
<dbReference type="PRINTS" id="PR00032">
    <property type="entry name" value="HTHARAC"/>
</dbReference>
<evidence type="ECO:0000256" key="1">
    <source>
        <dbReference type="ARBA" id="ARBA00023015"/>
    </source>
</evidence>
<proteinExistence type="predicted"/>
<organism evidence="5 6">
    <name type="scientific">Pelagicoccus mobilis</name>
    <dbReference type="NCBI Taxonomy" id="415221"/>
    <lineage>
        <taxon>Bacteria</taxon>
        <taxon>Pseudomonadati</taxon>
        <taxon>Verrucomicrobiota</taxon>
        <taxon>Opitutia</taxon>
        <taxon>Puniceicoccales</taxon>
        <taxon>Pelagicoccaceae</taxon>
        <taxon>Pelagicoccus</taxon>
    </lineage>
</organism>
<reference evidence="5" key="1">
    <citation type="submission" date="2021-01" db="EMBL/GenBank/DDBJ databases">
        <title>Modified the classification status of verrucomicrobia.</title>
        <authorList>
            <person name="Feng X."/>
        </authorList>
    </citation>
    <scope>NUCLEOTIDE SEQUENCE</scope>
    <source>
        <strain evidence="5">KCTC 13126</strain>
    </source>
</reference>
<dbReference type="SMART" id="SM00342">
    <property type="entry name" value="HTH_ARAC"/>
    <property type="match status" value="1"/>
</dbReference>
<keyword evidence="3" id="KW-0804">Transcription</keyword>
<keyword evidence="1" id="KW-0805">Transcription regulation</keyword>
<evidence type="ECO:0000259" key="4">
    <source>
        <dbReference type="PROSITE" id="PS01124"/>
    </source>
</evidence>
<evidence type="ECO:0000256" key="2">
    <source>
        <dbReference type="ARBA" id="ARBA00023125"/>
    </source>
</evidence>
<dbReference type="GO" id="GO:0043565">
    <property type="term" value="F:sequence-specific DNA binding"/>
    <property type="evidence" value="ECO:0007669"/>
    <property type="project" value="InterPro"/>
</dbReference>
<dbReference type="PANTHER" id="PTHR46796">
    <property type="entry name" value="HTH-TYPE TRANSCRIPTIONAL ACTIVATOR RHAS-RELATED"/>
    <property type="match status" value="1"/>
</dbReference>
<dbReference type="InterPro" id="IPR020449">
    <property type="entry name" value="Tscrpt_reg_AraC-type_HTH"/>
</dbReference>
<dbReference type="AlphaFoldDB" id="A0A934S3R9"/>
<comment type="caution">
    <text evidence="5">The sequence shown here is derived from an EMBL/GenBank/DDBJ whole genome shotgun (WGS) entry which is preliminary data.</text>
</comment>
<dbReference type="GO" id="GO:0003700">
    <property type="term" value="F:DNA-binding transcription factor activity"/>
    <property type="evidence" value="ECO:0007669"/>
    <property type="project" value="InterPro"/>
</dbReference>
<dbReference type="PROSITE" id="PS01124">
    <property type="entry name" value="HTH_ARAC_FAMILY_2"/>
    <property type="match status" value="1"/>
</dbReference>
<evidence type="ECO:0000313" key="5">
    <source>
        <dbReference type="EMBL" id="MBK1880650.1"/>
    </source>
</evidence>
<dbReference type="Gene3D" id="1.10.10.60">
    <property type="entry name" value="Homeodomain-like"/>
    <property type="match status" value="2"/>
</dbReference>
<feature type="domain" description="HTH araC/xylS-type" evidence="4">
    <location>
        <begin position="160"/>
        <end position="258"/>
    </location>
</feature>
<dbReference type="InterPro" id="IPR009057">
    <property type="entry name" value="Homeodomain-like_sf"/>
</dbReference>
<dbReference type="EMBL" id="JAENIL010000111">
    <property type="protein sequence ID" value="MBK1880650.1"/>
    <property type="molecule type" value="Genomic_DNA"/>
</dbReference>
<dbReference type="RefSeq" id="WP_200359841.1">
    <property type="nucleotide sequence ID" value="NZ_JAENIL010000111.1"/>
</dbReference>